<dbReference type="AlphaFoldDB" id="A0A835PG44"/>
<sequence>MFSYLKNLWPFYWLKVDDLKESNRIVSKLSIPEQVKQFVFAIRDPNSHVVVYILAAQNLSEQSAIDADHLIKEVRPNAVVVSVAPSALSEIQVEEKCSSENENHIPTSSLGVLKKCFFEKIKREQYDSFAGCQVLRAIFGIGFYGHFLAAKTAAEAVDSHFLLLESPYDNVRSMNTSTNSETGNERSTLHLQTNQLIPGMLTPAVYSTTRRFSVPNGLQLEMVQSLIPCLDSLLSRSMSDSVVFQDQEDMPRCNYQVPAFAQSFYSLFVELHQIFISLPAIGKALSSVQKMLVDVNEGKQADTQTLSEAQNFRLTIEGLRIALNKAARRPFDELNSNSCPVHFCDLPNEEKCHVLFAQALKSQAGKFGTVVAVVDAASLAGLRRHWKTCVPPEVAELANHCFTHFCDEDLDSDDEIINNNVDKKKILTDKPVVALGAGATAVFGVSSLSKAIPASSLIKVATFHLPASVKVGLMQLQRTAAVVLSKMLVPSKLLAPGLTTGAKSSTLTLTASAEKIRAVTHGLITTAERTSMLAIRTSFYEIMRRRHVRPVRFVPWASFACSMGACTGLLMYGDGIECAAESFPSVPMIASLGRGLQSLQLASQEVKRTSSAKLHEALHTLVQYVKRS</sequence>
<dbReference type="PANTHER" id="PTHR36020">
    <property type="entry name" value="TRANSMEMBRANE PROTEIN"/>
    <property type="match status" value="1"/>
</dbReference>
<accession>A0A835PG44</accession>
<dbReference type="EMBL" id="JADCNL010000003">
    <property type="protein sequence ID" value="KAG0488797.1"/>
    <property type="molecule type" value="Genomic_DNA"/>
</dbReference>
<protein>
    <recommendedName>
        <fullName evidence="5">Transmembrane protein</fullName>
    </recommendedName>
</protein>
<keyword evidence="3" id="KW-1185">Reference proteome</keyword>
<evidence type="ECO:0000313" key="1">
    <source>
        <dbReference type="EMBL" id="KAG0451516.1"/>
    </source>
</evidence>
<dbReference type="Proteomes" id="UP000639772">
    <property type="component" value="Unassembled WGS sequence"/>
</dbReference>
<dbReference type="Proteomes" id="UP000636800">
    <property type="component" value="Chromosome 3"/>
</dbReference>
<organism evidence="1 4">
    <name type="scientific">Vanilla planifolia</name>
    <name type="common">Vanilla</name>
    <dbReference type="NCBI Taxonomy" id="51239"/>
    <lineage>
        <taxon>Eukaryota</taxon>
        <taxon>Viridiplantae</taxon>
        <taxon>Streptophyta</taxon>
        <taxon>Embryophyta</taxon>
        <taxon>Tracheophyta</taxon>
        <taxon>Spermatophyta</taxon>
        <taxon>Magnoliopsida</taxon>
        <taxon>Liliopsida</taxon>
        <taxon>Asparagales</taxon>
        <taxon>Orchidaceae</taxon>
        <taxon>Vanilloideae</taxon>
        <taxon>Vanilleae</taxon>
        <taxon>Vanilla</taxon>
    </lineage>
</organism>
<comment type="caution">
    <text evidence="1">The sequence shown here is derived from an EMBL/GenBank/DDBJ whole genome shotgun (WGS) entry which is preliminary data.</text>
</comment>
<evidence type="ECO:0000313" key="3">
    <source>
        <dbReference type="Proteomes" id="UP000636800"/>
    </source>
</evidence>
<evidence type="ECO:0000313" key="4">
    <source>
        <dbReference type="Proteomes" id="UP000639772"/>
    </source>
</evidence>
<dbReference type="EMBL" id="JADCNM010000057">
    <property type="protein sequence ID" value="KAG0451516.1"/>
    <property type="molecule type" value="Genomic_DNA"/>
</dbReference>
<dbReference type="PANTHER" id="PTHR36020:SF1">
    <property type="entry name" value="TRANSMEMBRANE PROTEIN"/>
    <property type="match status" value="1"/>
</dbReference>
<name>A0A835PG44_VANPL</name>
<dbReference type="OrthoDB" id="1908857at2759"/>
<evidence type="ECO:0008006" key="5">
    <source>
        <dbReference type="Google" id="ProtNLM"/>
    </source>
</evidence>
<evidence type="ECO:0000313" key="2">
    <source>
        <dbReference type="EMBL" id="KAG0488797.1"/>
    </source>
</evidence>
<reference evidence="3 4" key="1">
    <citation type="journal article" date="2020" name="Nat. Food">
        <title>A phased Vanilla planifolia genome enables genetic improvement of flavour and production.</title>
        <authorList>
            <person name="Hasing T."/>
            <person name="Tang H."/>
            <person name="Brym M."/>
            <person name="Khazi F."/>
            <person name="Huang T."/>
            <person name="Chambers A.H."/>
        </authorList>
    </citation>
    <scope>NUCLEOTIDE SEQUENCE [LARGE SCALE GENOMIC DNA]</scope>
    <source>
        <tissue evidence="1">Leaf</tissue>
    </source>
</reference>
<proteinExistence type="predicted"/>
<gene>
    <name evidence="2" type="ORF">HPP92_007608</name>
    <name evidence="1" type="ORF">HPP92_026209</name>
</gene>